<sequence>MAPPKPILLQLALPNGNISDAVSEVLSSCSEISITIKGTIASSDTTTSPEWATLLSCTQPSSPSALDCPAFDPFDVETDGTEPSGDARNAPTDTHYRKTSFTLLFYPTDSSLLQNEAAAYSNPHPGTFLPGSSGTWPPPADNIYSSVPLETLSTNATSVNIVPYQSNASLYYLGYEGNDWERPFSKYWNPVLNPISDELQKGITESPYASRLTFTPQEAHDYFTRPGYLQLENGWAVGDDGVLMLAIRTDMGDVTGDIYKLWHPLAHQYAWRYPNVADWANKTLPQRYIGSYSFIDEFIGNFAAKLTVNFVEPESVGFNTSAFQSQGIETIVVGHITNEHVTNVTGNSYLMHQIRRKENGQRELRSRFFLEQFTEDQPHHLGVHCGVEMSHLATFLPKLYAEFKDTV</sequence>
<comment type="caution">
    <text evidence="1">The sequence shown here is derived from an EMBL/GenBank/DDBJ whole genome shotgun (WGS) entry which is preliminary data.</text>
</comment>
<organism evidence="1 2">
    <name type="scientific">Fusarium decemcellulare</name>
    <dbReference type="NCBI Taxonomy" id="57161"/>
    <lineage>
        <taxon>Eukaryota</taxon>
        <taxon>Fungi</taxon>
        <taxon>Dikarya</taxon>
        <taxon>Ascomycota</taxon>
        <taxon>Pezizomycotina</taxon>
        <taxon>Sordariomycetes</taxon>
        <taxon>Hypocreomycetidae</taxon>
        <taxon>Hypocreales</taxon>
        <taxon>Nectriaceae</taxon>
        <taxon>Fusarium</taxon>
        <taxon>Fusarium decemcellulare species complex</taxon>
    </lineage>
</organism>
<name>A0ACC1S291_9HYPO</name>
<dbReference type="EMBL" id="JANRMS010001168">
    <property type="protein sequence ID" value="KAJ3530460.1"/>
    <property type="molecule type" value="Genomic_DNA"/>
</dbReference>
<reference evidence="1" key="1">
    <citation type="submission" date="2022-08" db="EMBL/GenBank/DDBJ databases">
        <title>Genome Sequence of Fusarium decemcellulare.</title>
        <authorList>
            <person name="Buettner E."/>
        </authorList>
    </citation>
    <scope>NUCLEOTIDE SEQUENCE</scope>
    <source>
        <strain evidence="1">Babe19</strain>
    </source>
</reference>
<evidence type="ECO:0000313" key="1">
    <source>
        <dbReference type="EMBL" id="KAJ3530460.1"/>
    </source>
</evidence>
<proteinExistence type="predicted"/>
<evidence type="ECO:0000313" key="2">
    <source>
        <dbReference type="Proteomes" id="UP001148629"/>
    </source>
</evidence>
<gene>
    <name evidence="1" type="ORF">NM208_g9319</name>
</gene>
<dbReference type="Proteomes" id="UP001148629">
    <property type="component" value="Unassembled WGS sequence"/>
</dbReference>
<keyword evidence="2" id="KW-1185">Reference proteome</keyword>
<accession>A0ACC1S291</accession>
<protein>
    <submittedName>
        <fullName evidence="1">Uncharacterized protein</fullName>
    </submittedName>
</protein>